<protein>
    <submittedName>
        <fullName evidence="7">TetR/AcrR family transcriptional regulator</fullName>
    </submittedName>
</protein>
<dbReference type="Proteomes" id="UP001597214">
    <property type="component" value="Unassembled WGS sequence"/>
</dbReference>
<dbReference type="InterPro" id="IPR050624">
    <property type="entry name" value="HTH-type_Tx_Regulator"/>
</dbReference>
<reference evidence="8" key="1">
    <citation type="journal article" date="2019" name="Int. J. Syst. Evol. Microbiol.">
        <title>The Global Catalogue of Microorganisms (GCM) 10K type strain sequencing project: providing services to taxonomists for standard genome sequencing and annotation.</title>
        <authorList>
            <consortium name="The Broad Institute Genomics Platform"/>
            <consortium name="The Broad Institute Genome Sequencing Center for Infectious Disease"/>
            <person name="Wu L."/>
            <person name="Ma J."/>
        </authorList>
    </citation>
    <scope>NUCLEOTIDE SEQUENCE [LARGE SCALE GENOMIC DNA]</scope>
    <source>
        <strain evidence="8">CCUG 49339</strain>
    </source>
</reference>
<comment type="caution">
    <text evidence="7">The sequence shown here is derived from an EMBL/GenBank/DDBJ whole genome shotgun (WGS) entry which is preliminary data.</text>
</comment>
<dbReference type="PANTHER" id="PTHR43479">
    <property type="entry name" value="ACREF/ENVCD OPERON REPRESSOR-RELATED"/>
    <property type="match status" value="1"/>
</dbReference>
<dbReference type="Pfam" id="PF13977">
    <property type="entry name" value="TetR_C_6"/>
    <property type="match status" value="1"/>
</dbReference>
<dbReference type="EMBL" id="JBHUEM010000054">
    <property type="protein sequence ID" value="MFD1739351.1"/>
    <property type="molecule type" value="Genomic_DNA"/>
</dbReference>
<dbReference type="InterPro" id="IPR036271">
    <property type="entry name" value="Tet_transcr_reg_TetR-rel_C_sf"/>
</dbReference>
<sequence length="203" mass="23746">MTPVVSEEYREKKKQEIIEHALVCFAEKGFQAATIDDIVKRSKMSKGSIYTYFQSKEDIYVALMNEKTEISTQHLKEELKKFDSSIEKIRFIFDIFKSQAGRSNWIDRVKVHTEFYLHASRDPDLRSLLIERAKHYYINVLVDVLEEGKMAGEIKTTTDSEIAANLFWSMLDGINFQYSALQDHYPYEDVLEEAKAMYIKSLM</sequence>
<evidence type="ECO:0000313" key="8">
    <source>
        <dbReference type="Proteomes" id="UP001597214"/>
    </source>
</evidence>
<dbReference type="PROSITE" id="PS50977">
    <property type="entry name" value="HTH_TETR_2"/>
    <property type="match status" value="1"/>
</dbReference>
<evidence type="ECO:0000256" key="4">
    <source>
        <dbReference type="ARBA" id="ARBA00023163"/>
    </source>
</evidence>
<keyword evidence="8" id="KW-1185">Reference proteome</keyword>
<dbReference type="SUPFAM" id="SSF46689">
    <property type="entry name" value="Homeodomain-like"/>
    <property type="match status" value="1"/>
</dbReference>
<feature type="domain" description="HTH tetR-type" evidence="6">
    <location>
        <begin position="11"/>
        <end position="71"/>
    </location>
</feature>
<feature type="DNA-binding region" description="H-T-H motif" evidence="5">
    <location>
        <begin position="34"/>
        <end position="53"/>
    </location>
</feature>
<dbReference type="Gene3D" id="1.10.10.60">
    <property type="entry name" value="Homeodomain-like"/>
    <property type="match status" value="1"/>
</dbReference>
<dbReference type="Gene3D" id="1.10.357.10">
    <property type="entry name" value="Tetracycline Repressor, domain 2"/>
    <property type="match status" value="1"/>
</dbReference>
<evidence type="ECO:0000256" key="3">
    <source>
        <dbReference type="ARBA" id="ARBA00023125"/>
    </source>
</evidence>
<keyword evidence="2" id="KW-0805">Transcription regulation</keyword>
<dbReference type="InterPro" id="IPR039538">
    <property type="entry name" value="BetI_C"/>
</dbReference>
<organism evidence="7 8">
    <name type="scientific">Bacillus salitolerans</name>
    <dbReference type="NCBI Taxonomy" id="1437434"/>
    <lineage>
        <taxon>Bacteria</taxon>
        <taxon>Bacillati</taxon>
        <taxon>Bacillota</taxon>
        <taxon>Bacilli</taxon>
        <taxon>Bacillales</taxon>
        <taxon>Bacillaceae</taxon>
        <taxon>Bacillus</taxon>
    </lineage>
</organism>
<proteinExistence type="predicted"/>
<evidence type="ECO:0000256" key="1">
    <source>
        <dbReference type="ARBA" id="ARBA00022491"/>
    </source>
</evidence>
<evidence type="ECO:0000313" key="7">
    <source>
        <dbReference type="EMBL" id="MFD1739351.1"/>
    </source>
</evidence>
<evidence type="ECO:0000256" key="2">
    <source>
        <dbReference type="ARBA" id="ARBA00023015"/>
    </source>
</evidence>
<accession>A0ABW4LWA7</accession>
<gene>
    <name evidence="7" type="ORF">ACFSCX_22985</name>
</gene>
<evidence type="ECO:0000256" key="5">
    <source>
        <dbReference type="PROSITE-ProRule" id="PRU00335"/>
    </source>
</evidence>
<dbReference type="SUPFAM" id="SSF48498">
    <property type="entry name" value="Tetracyclin repressor-like, C-terminal domain"/>
    <property type="match status" value="1"/>
</dbReference>
<dbReference type="InterPro" id="IPR001647">
    <property type="entry name" value="HTH_TetR"/>
</dbReference>
<evidence type="ECO:0000259" key="6">
    <source>
        <dbReference type="PROSITE" id="PS50977"/>
    </source>
</evidence>
<dbReference type="InterPro" id="IPR009057">
    <property type="entry name" value="Homeodomain-like_sf"/>
</dbReference>
<dbReference type="Pfam" id="PF00440">
    <property type="entry name" value="TetR_N"/>
    <property type="match status" value="1"/>
</dbReference>
<dbReference type="RefSeq" id="WP_377930580.1">
    <property type="nucleotide sequence ID" value="NZ_JBHUEM010000054.1"/>
</dbReference>
<keyword evidence="4" id="KW-0804">Transcription</keyword>
<keyword evidence="3 5" id="KW-0238">DNA-binding</keyword>
<dbReference type="PANTHER" id="PTHR43479:SF11">
    <property type="entry name" value="ACREF_ENVCD OPERON REPRESSOR-RELATED"/>
    <property type="match status" value="1"/>
</dbReference>
<keyword evidence="1" id="KW-0678">Repressor</keyword>
<dbReference type="PRINTS" id="PR00455">
    <property type="entry name" value="HTHTETR"/>
</dbReference>
<name>A0ABW4LWA7_9BACI</name>